<dbReference type="GO" id="GO:0005615">
    <property type="term" value="C:extracellular space"/>
    <property type="evidence" value="ECO:0007669"/>
    <property type="project" value="TreeGrafter"/>
</dbReference>
<dbReference type="Ensembl" id="ENSSDAT00000017301.1">
    <property type="protein sequence ID" value="ENSSDAP00000015253.1"/>
    <property type="gene ID" value="ENSSDAG00000013742.1"/>
</dbReference>
<accession>A0A8C9UQN5</accession>
<dbReference type="InterPro" id="IPR036156">
    <property type="entry name" value="Beta-gal/glucu_dom_sf"/>
</dbReference>
<evidence type="ECO:0000313" key="3">
    <source>
        <dbReference type="Proteomes" id="UP000694422"/>
    </source>
</evidence>
<proteinExistence type="inferred from homology"/>
<sequence>ANFTTPPLAYPPWPDLLFLAGLVNYQIFTQGSEHVQLDVRLLDADGRVVADGAGGRGQLQVPAAHLWWPYLMHEHPAYLYSLENSDCPHQSLGSHPACDLRDQLQLRRGPGGSLCGRNLCEQLLLLVSRLWALGGDTAAAAHPV</sequence>
<evidence type="ECO:0000256" key="1">
    <source>
        <dbReference type="ARBA" id="ARBA00007401"/>
    </source>
</evidence>
<evidence type="ECO:0000313" key="2">
    <source>
        <dbReference type="Ensembl" id="ENSSDAP00000015253.1"/>
    </source>
</evidence>
<reference evidence="2" key="2">
    <citation type="submission" date="2025-09" db="UniProtKB">
        <authorList>
            <consortium name="Ensembl"/>
        </authorList>
    </citation>
    <scope>IDENTIFICATION</scope>
</reference>
<comment type="similarity">
    <text evidence="1">Belongs to the glycosyl hydrolase 2 family.</text>
</comment>
<organism evidence="2 3">
    <name type="scientific">Spermophilus dauricus</name>
    <name type="common">Daurian ground squirrel</name>
    <dbReference type="NCBI Taxonomy" id="99837"/>
    <lineage>
        <taxon>Eukaryota</taxon>
        <taxon>Metazoa</taxon>
        <taxon>Chordata</taxon>
        <taxon>Craniata</taxon>
        <taxon>Vertebrata</taxon>
        <taxon>Euteleostomi</taxon>
        <taxon>Mammalia</taxon>
        <taxon>Eutheria</taxon>
        <taxon>Euarchontoglires</taxon>
        <taxon>Glires</taxon>
        <taxon>Rodentia</taxon>
        <taxon>Sciuromorpha</taxon>
        <taxon>Sciuridae</taxon>
        <taxon>Xerinae</taxon>
        <taxon>Marmotini</taxon>
        <taxon>Spermophilus</taxon>
    </lineage>
</organism>
<dbReference type="Proteomes" id="UP000694422">
    <property type="component" value="Unplaced"/>
</dbReference>
<dbReference type="GO" id="GO:0019391">
    <property type="term" value="P:glucuronoside catabolic process"/>
    <property type="evidence" value="ECO:0007669"/>
    <property type="project" value="TreeGrafter"/>
</dbReference>
<dbReference type="InterPro" id="IPR013783">
    <property type="entry name" value="Ig-like_fold"/>
</dbReference>
<dbReference type="PANTHER" id="PTHR10066:SF67">
    <property type="entry name" value="BETA-GLUCURONIDASE"/>
    <property type="match status" value="1"/>
</dbReference>
<dbReference type="SUPFAM" id="SSF49303">
    <property type="entry name" value="beta-Galactosidase/glucuronidase domain"/>
    <property type="match status" value="1"/>
</dbReference>
<name>A0A8C9UQN5_SPEDA</name>
<evidence type="ECO:0008006" key="4">
    <source>
        <dbReference type="Google" id="ProtNLM"/>
    </source>
</evidence>
<dbReference type="FunFam" id="2.60.40.10:FF:000628">
    <property type="entry name" value="Beta-glucuronidase"/>
    <property type="match status" value="1"/>
</dbReference>
<keyword evidence="3" id="KW-1185">Reference proteome</keyword>
<dbReference type="GO" id="GO:0005102">
    <property type="term" value="F:signaling receptor binding"/>
    <property type="evidence" value="ECO:0007669"/>
    <property type="project" value="TreeGrafter"/>
</dbReference>
<dbReference type="GO" id="GO:0004566">
    <property type="term" value="F:beta-glucuronidase activity"/>
    <property type="evidence" value="ECO:0007669"/>
    <property type="project" value="TreeGrafter"/>
</dbReference>
<reference evidence="2" key="1">
    <citation type="submission" date="2025-08" db="UniProtKB">
        <authorList>
            <consortium name="Ensembl"/>
        </authorList>
    </citation>
    <scope>IDENTIFICATION</scope>
</reference>
<dbReference type="GO" id="GO:0030246">
    <property type="term" value="F:carbohydrate binding"/>
    <property type="evidence" value="ECO:0007669"/>
    <property type="project" value="TreeGrafter"/>
</dbReference>
<protein>
    <recommendedName>
        <fullName evidence="4">Beta-galactosidase</fullName>
    </recommendedName>
</protein>
<dbReference type="PANTHER" id="PTHR10066">
    <property type="entry name" value="BETA-GLUCURONIDASE"/>
    <property type="match status" value="1"/>
</dbReference>
<dbReference type="AlphaFoldDB" id="A0A8C9UQN5"/>
<dbReference type="Gene3D" id="2.60.40.10">
    <property type="entry name" value="Immunoglobulins"/>
    <property type="match status" value="1"/>
</dbReference>